<dbReference type="InterPro" id="IPR009459">
    <property type="entry name" value="MucBP_dom"/>
</dbReference>
<dbReference type="Gene3D" id="3.10.20.320">
    <property type="entry name" value="Putative peptidoglycan bound protein (lpxtg motif)"/>
    <property type="match status" value="4"/>
</dbReference>
<evidence type="ECO:0000259" key="4">
    <source>
        <dbReference type="Pfam" id="PF06458"/>
    </source>
</evidence>
<feature type="compositionally biased region" description="Low complexity" evidence="2">
    <location>
        <begin position="428"/>
        <end position="450"/>
    </location>
</feature>
<feature type="region of interest" description="Disordered" evidence="2">
    <location>
        <begin position="34"/>
        <end position="56"/>
    </location>
</feature>
<name>A0A366K9S0_9BIFI</name>
<evidence type="ECO:0000313" key="6">
    <source>
        <dbReference type="Proteomes" id="UP000252530"/>
    </source>
</evidence>
<feature type="domain" description="MucBP" evidence="4">
    <location>
        <begin position="189"/>
        <end position="253"/>
    </location>
</feature>
<proteinExistence type="predicted"/>
<feature type="compositionally biased region" description="Low complexity" evidence="2">
    <location>
        <begin position="403"/>
        <end position="414"/>
    </location>
</feature>
<feature type="domain" description="MucBP" evidence="4">
    <location>
        <begin position="328"/>
        <end position="389"/>
    </location>
</feature>
<accession>A0A366K9S0</accession>
<feature type="region of interest" description="Disordered" evidence="2">
    <location>
        <begin position="394"/>
        <end position="478"/>
    </location>
</feature>
<evidence type="ECO:0000313" key="5">
    <source>
        <dbReference type="EMBL" id="RBP97992.1"/>
    </source>
</evidence>
<evidence type="ECO:0000256" key="3">
    <source>
        <dbReference type="SAM" id="Phobius"/>
    </source>
</evidence>
<dbReference type="Pfam" id="PF06458">
    <property type="entry name" value="MucBP"/>
    <property type="match status" value="5"/>
</dbReference>
<comment type="caution">
    <text evidence="5">The sequence shown here is derived from an EMBL/GenBank/DDBJ whole genome shotgun (WGS) entry which is preliminary data.</text>
</comment>
<keyword evidence="6" id="KW-1185">Reference proteome</keyword>
<organism evidence="5 6">
    <name type="scientific">Bifidobacterium aemilianum</name>
    <dbReference type="NCBI Taxonomy" id="2493120"/>
    <lineage>
        <taxon>Bacteria</taxon>
        <taxon>Bacillati</taxon>
        <taxon>Actinomycetota</taxon>
        <taxon>Actinomycetes</taxon>
        <taxon>Bifidobacteriales</taxon>
        <taxon>Bifidobacteriaceae</taxon>
        <taxon>Bifidobacterium</taxon>
    </lineage>
</organism>
<dbReference type="Proteomes" id="UP000252530">
    <property type="component" value="Unassembled WGS sequence"/>
</dbReference>
<keyword evidence="3" id="KW-1133">Transmembrane helix</keyword>
<evidence type="ECO:0000256" key="1">
    <source>
        <dbReference type="ARBA" id="ARBA00022737"/>
    </source>
</evidence>
<feature type="transmembrane region" description="Helical" evidence="3">
    <location>
        <begin position="497"/>
        <end position="518"/>
    </location>
</feature>
<dbReference type="AlphaFoldDB" id="A0A366K9S0"/>
<feature type="domain" description="MucBP" evidence="4">
    <location>
        <begin position="259"/>
        <end position="321"/>
    </location>
</feature>
<feature type="region of interest" description="Disordered" evidence="2">
    <location>
        <begin position="1"/>
        <end position="20"/>
    </location>
</feature>
<feature type="domain" description="MucBP" evidence="4">
    <location>
        <begin position="91"/>
        <end position="109"/>
    </location>
</feature>
<evidence type="ECO:0000256" key="2">
    <source>
        <dbReference type="SAM" id="MobiDB-lite"/>
    </source>
</evidence>
<dbReference type="EMBL" id="PDCG01000002">
    <property type="protein sequence ID" value="RBP97992.1"/>
    <property type="molecule type" value="Genomic_DNA"/>
</dbReference>
<sequence>MVGHQGVAGQDQEPPVSRQRHQSLVLLQRGHRLHPRQSQGHLHPQERHPPPAIPGPTRVGQWKAVPSQCTHYLIIPFSLSAPAKGRNPSSAPVHGSYSDKPQTIIYTYTRTAGQAVTIHYVDQHGANITDESGHAVTDTSVNGNLGDVKAIDTTAPVAGWEFVSGPSSGTVTDRKQDLNPVYQRAVGAPVTVHYQDQQGHKLTDALTLGQGGRWGDHFQATHLSIQGWTFDHAVGDESGSLTGSAQEVTMIYRKAAGQNVTVHYLGDKNQKLADDSIISGNYGDGYDLEPIAIKGWEWVRTEGDSKGHLDGSSHAVSFIYQRAMGGAITIHYQDEQGKAPEVDSILTGPIGTAYETKPRSIQGWVLIDSKGQTKGSFTDQAQTVMYVYQKKITPADQQPSTPDNSNGANSNDSSPTSNSKDKSKESTDSNGSNGSNGSNSNSASCNPNNGDQSNNPASRPSADGEAPSDPDPQRPLDVMTDQDAQGQMTPAHLAHTGAPVLDCLVAGLACACLALGLLRVRRKASKG</sequence>
<keyword evidence="3" id="KW-0472">Membrane</keyword>
<keyword evidence="3" id="KW-0812">Transmembrane</keyword>
<protein>
    <recommendedName>
        <fullName evidence="4">MucBP domain-containing protein</fullName>
    </recommendedName>
</protein>
<feature type="domain" description="MucBP" evidence="4">
    <location>
        <begin position="116"/>
        <end position="183"/>
    </location>
</feature>
<keyword evidence="1" id="KW-0677">Repeat</keyword>
<gene>
    <name evidence="5" type="ORF">CRD60_02085</name>
</gene>
<reference evidence="5 6" key="1">
    <citation type="submission" date="2017-10" db="EMBL/GenBank/DDBJ databases">
        <title>Bifidobacterium xylocopum sp. nov. and Bifidobacterium aemilianum sp. nov., from the carpenter bee (Xylocopa violacea) digestive tract.</title>
        <authorList>
            <person name="Alberoni D."/>
            <person name="Baffoni L."/>
            <person name="Di Gioia D."/>
            <person name="Gaggia F."/>
            <person name="Biavati B."/>
        </authorList>
    </citation>
    <scope>NUCLEOTIDE SEQUENCE [LARGE SCALE GENOMIC DNA]</scope>
    <source>
        <strain evidence="5 6">XV10</strain>
    </source>
</reference>